<dbReference type="eggNOG" id="COG3209">
    <property type="taxonomic scope" value="Bacteria"/>
</dbReference>
<sequence>MPIACEEVNFWLYWLRYCLNNPLIYTDPSGEFWHLVIGAAIGGVFNWAANGAEFTWDGLGYFGIGAAAGALGAGVGAGVSSSIAGGSFGAGFVGSSSALTASSSFVTGAAIGAAIGGAGGFSGGFASGLGNGLMQGQDFGEALGSGLRDGLIGGVTGGLIGGVTDGIDAVRDSRKFWSGGYHTDGRQFYMTSDGHPVLKSRYDKFTEKVMTGKYEQGDYVYDTWENMTNRINNQISFSADSNLPGARQIYFGKGVELNSIQYSYKGYIPEGGYVLLNQQTARGFNTSLALTQSHGWKLSSPQMLIRGVSSISISRSFALPLSNVLTEGVSTSVFSLRVLATIHP</sequence>
<feature type="transmembrane region" description="Helical" evidence="1">
    <location>
        <begin position="32"/>
        <end position="49"/>
    </location>
</feature>
<feature type="transmembrane region" description="Helical" evidence="1">
    <location>
        <begin position="61"/>
        <end position="85"/>
    </location>
</feature>
<reference evidence="2 3" key="1">
    <citation type="journal article" date="2014" name="Genome Announc.">
        <title>Draft Genome Sequence of Cytophaga fermentans JCM 21142T, a Facultative Anaerobe Isolated from Marine Mud.</title>
        <authorList>
            <person name="Starns D."/>
            <person name="Oshima K."/>
            <person name="Suda W."/>
            <person name="Iino T."/>
            <person name="Yuki M."/>
            <person name="Inoue J."/>
            <person name="Kitamura K."/>
            <person name="Iida T."/>
            <person name="Darby A."/>
            <person name="Hattori M."/>
            <person name="Ohkuma M."/>
        </authorList>
    </citation>
    <scope>NUCLEOTIDE SEQUENCE [LARGE SCALE GENOMIC DNA]</scope>
    <source>
        <strain evidence="2 3">JCM 21142</strain>
    </source>
</reference>
<organism evidence="2 3">
    <name type="scientific">Saccharicrinis fermentans DSM 9555 = JCM 21142</name>
    <dbReference type="NCBI Taxonomy" id="869213"/>
    <lineage>
        <taxon>Bacteria</taxon>
        <taxon>Pseudomonadati</taxon>
        <taxon>Bacteroidota</taxon>
        <taxon>Bacteroidia</taxon>
        <taxon>Marinilabiliales</taxon>
        <taxon>Marinilabiliaceae</taxon>
        <taxon>Saccharicrinis</taxon>
    </lineage>
</organism>
<proteinExistence type="predicted"/>
<name>W7Y931_9BACT</name>
<accession>W7Y931</accession>
<comment type="caution">
    <text evidence="2">The sequence shown here is derived from an EMBL/GenBank/DDBJ whole genome shotgun (WGS) entry which is preliminary data.</text>
</comment>
<dbReference type="Proteomes" id="UP000019402">
    <property type="component" value="Unassembled WGS sequence"/>
</dbReference>
<keyword evidence="3" id="KW-1185">Reference proteome</keyword>
<dbReference type="STRING" id="869213.GCA_000517085_03938"/>
<feature type="transmembrane region" description="Helical" evidence="1">
    <location>
        <begin position="105"/>
        <end position="126"/>
    </location>
</feature>
<keyword evidence="1" id="KW-0472">Membrane</keyword>
<evidence type="ECO:0000313" key="3">
    <source>
        <dbReference type="Proteomes" id="UP000019402"/>
    </source>
</evidence>
<gene>
    <name evidence="2" type="ORF">JCM21142_93520</name>
</gene>
<dbReference type="AlphaFoldDB" id="W7Y931"/>
<protein>
    <submittedName>
        <fullName evidence="2">Uncharacterized protein</fullName>
    </submittedName>
</protein>
<dbReference type="EMBL" id="BAMD01000056">
    <property type="protein sequence ID" value="GAF04802.1"/>
    <property type="molecule type" value="Genomic_DNA"/>
</dbReference>
<keyword evidence="1" id="KW-0812">Transmembrane</keyword>
<keyword evidence="1" id="KW-1133">Transmembrane helix</keyword>
<evidence type="ECO:0000256" key="1">
    <source>
        <dbReference type="SAM" id="Phobius"/>
    </source>
</evidence>
<evidence type="ECO:0000313" key="2">
    <source>
        <dbReference type="EMBL" id="GAF04802.1"/>
    </source>
</evidence>